<keyword evidence="2" id="KW-1185">Reference proteome</keyword>
<name>A0ABQ1E488_9CLOT</name>
<accession>A0ABQ1E488</accession>
<gene>
    <name evidence="1" type="ORF">CSC2_00820</name>
</gene>
<sequence>MFVLFLFEVSFVFVHPIKVKDKNYTNVPQLLFLSIMLRLYRGDKFEKEKNISNRKFEYGLGNTR</sequence>
<evidence type="ECO:0000313" key="1">
    <source>
        <dbReference type="EMBL" id="GFZ29556.1"/>
    </source>
</evidence>
<organism evidence="1 2">
    <name type="scientific">Clostridium zeae</name>
    <dbReference type="NCBI Taxonomy" id="2759022"/>
    <lineage>
        <taxon>Bacteria</taxon>
        <taxon>Bacillati</taxon>
        <taxon>Bacillota</taxon>
        <taxon>Clostridia</taxon>
        <taxon>Eubacteriales</taxon>
        <taxon>Clostridiaceae</taxon>
        <taxon>Clostridium</taxon>
    </lineage>
</organism>
<dbReference type="Proteomes" id="UP000663802">
    <property type="component" value="Unassembled WGS sequence"/>
</dbReference>
<proteinExistence type="predicted"/>
<dbReference type="EMBL" id="BMBA01000001">
    <property type="protein sequence ID" value="GFZ29556.1"/>
    <property type="molecule type" value="Genomic_DNA"/>
</dbReference>
<protein>
    <recommendedName>
        <fullName evidence="3">Transposase</fullName>
    </recommendedName>
</protein>
<comment type="caution">
    <text evidence="1">The sequence shown here is derived from an EMBL/GenBank/DDBJ whole genome shotgun (WGS) entry which is preliminary data.</text>
</comment>
<evidence type="ECO:0008006" key="3">
    <source>
        <dbReference type="Google" id="ProtNLM"/>
    </source>
</evidence>
<reference evidence="1 2" key="1">
    <citation type="journal article" date="2021" name="Int. J. Syst. Evol. Microbiol.">
        <title>Clostridium zeae sp. nov., isolated from corn silage.</title>
        <authorList>
            <person name="Kobayashi H."/>
            <person name="Tanizawa Y."/>
            <person name="Yagura M."/>
            <person name="Sakamoto M."/>
            <person name="Ohkuma M."/>
            <person name="Tohno M."/>
        </authorList>
    </citation>
    <scope>NUCLEOTIDE SEQUENCE [LARGE SCALE GENOMIC DNA]</scope>
    <source>
        <strain evidence="1 2">CSC2</strain>
    </source>
</reference>
<evidence type="ECO:0000313" key="2">
    <source>
        <dbReference type="Proteomes" id="UP000663802"/>
    </source>
</evidence>